<evidence type="ECO:0000313" key="4">
    <source>
        <dbReference type="Proteomes" id="UP000478052"/>
    </source>
</evidence>
<feature type="coiled-coil region" evidence="1">
    <location>
        <begin position="302"/>
        <end position="336"/>
    </location>
</feature>
<reference evidence="3 4" key="1">
    <citation type="submission" date="2019-08" db="EMBL/GenBank/DDBJ databases">
        <title>Whole genome of Aphis craccivora.</title>
        <authorList>
            <person name="Voronova N.V."/>
            <person name="Shulinski R.S."/>
            <person name="Bandarenka Y.V."/>
            <person name="Zhorov D.G."/>
            <person name="Warner D."/>
        </authorList>
    </citation>
    <scope>NUCLEOTIDE SEQUENCE [LARGE SCALE GENOMIC DNA]</scope>
    <source>
        <strain evidence="3">180601</strain>
        <tissue evidence="3">Whole Body</tissue>
    </source>
</reference>
<sequence>MDKNDKMLGILRHKTKIYTDMLKKNVDNTISSTKILTKHWENTLSEYSDTVLHNTILSYQRVLTIQMEFKDKIIEKLQNELDECIEYRCRTGQRNLELVNTTLDAFRNEIENIHHQYQAELELALPMDLAELEVRTNENDTFWRMLKYDNQVVQLEIEKWKSIIENKHIENMDIERGRNKINTLEKDISNPKLLKEFNILIQKKDELQEGLKQFRNKLANNSKLGHKQKSHLCQSTKEINKNVNIILKRGEEVMKCIQLCQELETSEEKTNKILVLNTCENNEVPDHQSTLQEMLSNIHHRISSVKVECKIIDENNDKLQNENFELKKKIDNIVKQIKNKHLKC</sequence>
<name>A0A6G0Z9P4_APHCR</name>
<dbReference type="EMBL" id="VUJU01000979">
    <property type="protein sequence ID" value="KAF0767382.1"/>
    <property type="molecule type" value="Genomic_DNA"/>
</dbReference>
<evidence type="ECO:0000313" key="3">
    <source>
        <dbReference type="EMBL" id="KAF0767382.1"/>
    </source>
</evidence>
<evidence type="ECO:0000259" key="2">
    <source>
        <dbReference type="Pfam" id="PF14772"/>
    </source>
</evidence>
<dbReference type="OrthoDB" id="6604343at2759"/>
<comment type="caution">
    <text evidence="3">The sequence shown here is derived from an EMBL/GenBank/DDBJ whole genome shotgun (WGS) entry which is preliminary data.</text>
</comment>
<protein>
    <submittedName>
        <fullName evidence="3">GRIP and coiled-coil domain-containing protein 2-like</fullName>
    </submittedName>
</protein>
<dbReference type="Proteomes" id="UP000478052">
    <property type="component" value="Unassembled WGS sequence"/>
</dbReference>
<accession>A0A6G0Z9P4</accession>
<dbReference type="AlphaFoldDB" id="A0A6G0Z9P4"/>
<feature type="domain" description="Dynein regulatory complex protein 1/2 N-terminal" evidence="2">
    <location>
        <begin position="15"/>
        <end position="83"/>
    </location>
</feature>
<proteinExistence type="predicted"/>
<keyword evidence="4" id="KW-1185">Reference proteome</keyword>
<dbReference type="InterPro" id="IPR039505">
    <property type="entry name" value="DRC1/2_N"/>
</dbReference>
<keyword evidence="1" id="KW-0175">Coiled coil</keyword>
<dbReference type="Pfam" id="PF14772">
    <property type="entry name" value="NYD-SP28"/>
    <property type="match status" value="1"/>
</dbReference>
<evidence type="ECO:0000256" key="1">
    <source>
        <dbReference type="SAM" id="Coils"/>
    </source>
</evidence>
<organism evidence="3 4">
    <name type="scientific">Aphis craccivora</name>
    <name type="common">Cowpea aphid</name>
    <dbReference type="NCBI Taxonomy" id="307492"/>
    <lineage>
        <taxon>Eukaryota</taxon>
        <taxon>Metazoa</taxon>
        <taxon>Ecdysozoa</taxon>
        <taxon>Arthropoda</taxon>
        <taxon>Hexapoda</taxon>
        <taxon>Insecta</taxon>
        <taxon>Pterygota</taxon>
        <taxon>Neoptera</taxon>
        <taxon>Paraneoptera</taxon>
        <taxon>Hemiptera</taxon>
        <taxon>Sternorrhyncha</taxon>
        <taxon>Aphidomorpha</taxon>
        <taxon>Aphidoidea</taxon>
        <taxon>Aphididae</taxon>
        <taxon>Aphidini</taxon>
        <taxon>Aphis</taxon>
        <taxon>Aphis</taxon>
    </lineage>
</organism>
<gene>
    <name evidence="3" type="ORF">FWK35_00010547</name>
</gene>